<dbReference type="PANTHER" id="PTHR10272:SF14">
    <property type="entry name" value="PAF ACETYLHYDROLASE FAMILY PROTEIN"/>
    <property type="match status" value="1"/>
</dbReference>
<accession>A0AAN6LS03</accession>
<dbReference type="AlphaFoldDB" id="A0AAN6LS03"/>
<keyword evidence="5" id="KW-0732">Signal</keyword>
<name>A0AAN6LS03_9PLEO</name>
<dbReference type="PANTHER" id="PTHR10272">
    <property type="entry name" value="PLATELET-ACTIVATING FACTOR ACETYLHYDROLASE"/>
    <property type="match status" value="1"/>
</dbReference>
<dbReference type="EMBL" id="WVTA01000017">
    <property type="protein sequence ID" value="KAK3200986.1"/>
    <property type="molecule type" value="Genomic_DNA"/>
</dbReference>
<proteinExistence type="predicted"/>
<dbReference type="Pfam" id="PF03403">
    <property type="entry name" value="PAF-AH_p_II"/>
    <property type="match status" value="1"/>
</dbReference>
<dbReference type="Gene3D" id="3.40.50.1820">
    <property type="entry name" value="alpha/beta hydrolase"/>
    <property type="match status" value="1"/>
</dbReference>
<keyword evidence="3" id="KW-0442">Lipid degradation</keyword>
<evidence type="ECO:0000256" key="2">
    <source>
        <dbReference type="ARBA" id="ARBA00022801"/>
    </source>
</evidence>
<dbReference type="EC" id="3.1.1.47" evidence="1"/>
<keyword evidence="7" id="KW-1185">Reference proteome</keyword>
<dbReference type="Proteomes" id="UP001280581">
    <property type="component" value="Unassembled WGS sequence"/>
</dbReference>
<dbReference type="SUPFAM" id="SSF53474">
    <property type="entry name" value="alpha/beta-Hydrolases"/>
    <property type="match status" value="1"/>
</dbReference>
<protein>
    <recommendedName>
        <fullName evidence="1">1-alkyl-2-acetylglycerophosphocholine esterase</fullName>
        <ecNumber evidence="1">3.1.1.47</ecNumber>
    </recommendedName>
</protein>
<feature type="chain" id="PRO_5042950193" description="1-alkyl-2-acetylglycerophosphocholine esterase" evidence="5">
    <location>
        <begin position="20"/>
        <end position="392"/>
    </location>
</feature>
<evidence type="ECO:0000313" key="6">
    <source>
        <dbReference type="EMBL" id="KAK3200986.1"/>
    </source>
</evidence>
<evidence type="ECO:0000256" key="4">
    <source>
        <dbReference type="ARBA" id="ARBA00023098"/>
    </source>
</evidence>
<evidence type="ECO:0000313" key="7">
    <source>
        <dbReference type="Proteomes" id="UP001280581"/>
    </source>
</evidence>
<sequence length="392" mass="42747">MVPFRLPFFITLFTTLAESVHLPAPTGPYGVGFTQHVFNHTTPNDPTPGPGSVLLISIYYPTLSAPSPNTSVPYFDPTSATIWGEVFNIAPKDLLSIETVLQWQAPILTPEEAKTVKDLPTLIFGPGGGVNAIMYTTLLSDLASKGYLVLAIDHPGEAPYLPLPYNNSGITGWDIYMPYSDELIQQIYEFRLSDILFLVSEGFPALVRQFGAYFNTRTYGAFGHSMGAAQATGAMDRFSSIIAGINIDGGLFGDSVDAKLNGRPYLMTMNPAHFASDTTWPGFIERYAEEARGTGKGWIDWTTVVGSAHLALSDIPLWVELLPKGNGTAPVPALGNVTGVRTNEYMRTYFGAFWDWVSGGAYDEVLEGEVEEWPEVVFNGTVRPDGYATQDD</sequence>
<feature type="signal peptide" evidence="5">
    <location>
        <begin position="1"/>
        <end position="19"/>
    </location>
</feature>
<dbReference type="GO" id="GO:0016042">
    <property type="term" value="P:lipid catabolic process"/>
    <property type="evidence" value="ECO:0007669"/>
    <property type="project" value="UniProtKB-KW"/>
</dbReference>
<keyword evidence="4" id="KW-0443">Lipid metabolism</keyword>
<keyword evidence="2" id="KW-0378">Hydrolase</keyword>
<gene>
    <name evidence="6" type="ORF">GRF29_213g589216</name>
</gene>
<reference evidence="6 7" key="1">
    <citation type="submission" date="2021-02" db="EMBL/GenBank/DDBJ databases">
        <title>Genome assembly of Pseudopithomyces chartarum.</title>
        <authorList>
            <person name="Jauregui R."/>
            <person name="Singh J."/>
            <person name="Voisey C."/>
        </authorList>
    </citation>
    <scope>NUCLEOTIDE SEQUENCE [LARGE SCALE GENOMIC DNA]</scope>
    <source>
        <strain evidence="6 7">AGR01</strain>
    </source>
</reference>
<dbReference type="GO" id="GO:0003847">
    <property type="term" value="F:1-alkyl-2-acetylglycerophosphocholine esterase activity"/>
    <property type="evidence" value="ECO:0007669"/>
    <property type="project" value="UniProtKB-EC"/>
</dbReference>
<comment type="caution">
    <text evidence="6">The sequence shown here is derived from an EMBL/GenBank/DDBJ whole genome shotgun (WGS) entry which is preliminary data.</text>
</comment>
<evidence type="ECO:0000256" key="5">
    <source>
        <dbReference type="SAM" id="SignalP"/>
    </source>
</evidence>
<evidence type="ECO:0000256" key="3">
    <source>
        <dbReference type="ARBA" id="ARBA00022963"/>
    </source>
</evidence>
<evidence type="ECO:0000256" key="1">
    <source>
        <dbReference type="ARBA" id="ARBA00013201"/>
    </source>
</evidence>
<dbReference type="InterPro" id="IPR029058">
    <property type="entry name" value="AB_hydrolase_fold"/>
</dbReference>
<organism evidence="6 7">
    <name type="scientific">Pseudopithomyces chartarum</name>
    <dbReference type="NCBI Taxonomy" id="1892770"/>
    <lineage>
        <taxon>Eukaryota</taxon>
        <taxon>Fungi</taxon>
        <taxon>Dikarya</taxon>
        <taxon>Ascomycota</taxon>
        <taxon>Pezizomycotina</taxon>
        <taxon>Dothideomycetes</taxon>
        <taxon>Pleosporomycetidae</taxon>
        <taxon>Pleosporales</taxon>
        <taxon>Massarineae</taxon>
        <taxon>Didymosphaeriaceae</taxon>
        <taxon>Pseudopithomyces</taxon>
    </lineage>
</organism>